<dbReference type="AlphaFoldDB" id="A0A0F5FU35"/>
<dbReference type="Proteomes" id="UP000033632">
    <property type="component" value="Unassembled WGS sequence"/>
</dbReference>
<evidence type="ECO:0000256" key="1">
    <source>
        <dbReference type="SAM" id="Phobius"/>
    </source>
</evidence>
<comment type="caution">
    <text evidence="2">The sequence shown here is derived from an EMBL/GenBank/DDBJ whole genome shotgun (WGS) entry which is preliminary data.</text>
</comment>
<feature type="transmembrane region" description="Helical" evidence="1">
    <location>
        <begin position="38"/>
        <end position="61"/>
    </location>
</feature>
<dbReference type="STRING" id="443610.VE25_10930"/>
<reference evidence="2 3" key="1">
    <citation type="submission" date="2015-03" db="EMBL/GenBank/DDBJ databases">
        <authorList>
            <person name="Hassan Y.I."/>
            <person name="Lepp D."/>
            <person name="Li X.-Z."/>
            <person name="Zhou T."/>
        </authorList>
    </citation>
    <scope>NUCLEOTIDE SEQUENCE [LARGE SCALE GENOMIC DNA]</scope>
    <source>
        <strain evidence="2 3">BD-c194</strain>
    </source>
</reference>
<evidence type="ECO:0000313" key="3">
    <source>
        <dbReference type="Proteomes" id="UP000033632"/>
    </source>
</evidence>
<dbReference type="EMBL" id="JZEX01000108">
    <property type="protein sequence ID" value="KKB11687.1"/>
    <property type="molecule type" value="Genomic_DNA"/>
</dbReference>
<gene>
    <name evidence="2" type="ORF">VE25_10930</name>
</gene>
<keyword evidence="1" id="KW-0472">Membrane</keyword>
<evidence type="ECO:0000313" key="2">
    <source>
        <dbReference type="EMBL" id="KKB11687.1"/>
    </source>
</evidence>
<keyword evidence="1" id="KW-0812">Transmembrane</keyword>
<proteinExistence type="predicted"/>
<dbReference type="RefSeq" id="WP_046108654.1">
    <property type="nucleotide sequence ID" value="NZ_JZEX01000108.1"/>
</dbReference>
<keyword evidence="3" id="KW-1185">Reference proteome</keyword>
<protein>
    <submittedName>
        <fullName evidence="2">Uncharacterized protein</fullName>
    </submittedName>
</protein>
<accession>A0A0F5FU35</accession>
<name>A0A0F5FU35_9HYPH</name>
<keyword evidence="1" id="KW-1133">Transmembrane helix</keyword>
<organism evidence="2 3">
    <name type="scientific">Devosia geojensis</name>
    <dbReference type="NCBI Taxonomy" id="443610"/>
    <lineage>
        <taxon>Bacteria</taxon>
        <taxon>Pseudomonadati</taxon>
        <taxon>Pseudomonadota</taxon>
        <taxon>Alphaproteobacteria</taxon>
        <taxon>Hyphomicrobiales</taxon>
        <taxon>Devosiaceae</taxon>
        <taxon>Devosia</taxon>
    </lineage>
</organism>
<dbReference type="PATRIC" id="fig|443610.3.peg.389"/>
<sequence length="64" mass="6864">MDLLLACHISQLNALKRPPRGENMEDAYFRTVTTSLPALGGVTRLAVAAVLLVPLISVLAYSVI</sequence>